<keyword evidence="3" id="KW-1185">Reference proteome</keyword>
<evidence type="ECO:0008006" key="4">
    <source>
        <dbReference type="Google" id="ProtNLM"/>
    </source>
</evidence>
<accession>A0AAV5JUX8</accession>
<evidence type="ECO:0000313" key="2">
    <source>
        <dbReference type="EMBL" id="GKV15164.1"/>
    </source>
</evidence>
<keyword evidence="1" id="KW-0812">Transmembrane</keyword>
<keyword evidence="1" id="KW-0472">Membrane</keyword>
<dbReference type="AlphaFoldDB" id="A0AAV5JUX8"/>
<dbReference type="InterPro" id="IPR046349">
    <property type="entry name" value="C1-like_sf"/>
</dbReference>
<dbReference type="PANTHER" id="PTHR46288:SF27">
    <property type="entry name" value="CYSTEINE_HISTIDINE-RICH C1 DOMAIN FAMILY PROTEIN"/>
    <property type="match status" value="1"/>
</dbReference>
<dbReference type="PANTHER" id="PTHR46288">
    <property type="entry name" value="PHORBOL-ESTER/DAG-TYPE DOMAIN-CONTAINING PROTEIN"/>
    <property type="match status" value="1"/>
</dbReference>
<dbReference type="Proteomes" id="UP001054252">
    <property type="component" value="Unassembled WGS sequence"/>
</dbReference>
<dbReference type="EMBL" id="BPVZ01000042">
    <property type="protein sequence ID" value="GKV15164.1"/>
    <property type="molecule type" value="Genomic_DNA"/>
</dbReference>
<name>A0AAV5JUX8_9ROSI</name>
<keyword evidence="1" id="KW-1133">Transmembrane helix</keyword>
<sequence>MELNHFSHSHPMLLVEDKSYQVKEAYCSRCRELIWDSSYTCANCKFFLQRRRAELHREGFGYPFHHQHPLVLYDKPQYNSSCVAFKCNSCGKQKVYWDLFYLVVYIPPNLMPVLVEFLWISMAIKVERE</sequence>
<feature type="transmembrane region" description="Helical" evidence="1">
    <location>
        <begin position="99"/>
        <end position="120"/>
    </location>
</feature>
<reference evidence="2 3" key="1">
    <citation type="journal article" date="2021" name="Commun. Biol.">
        <title>The genome of Shorea leprosula (Dipterocarpaceae) highlights the ecological relevance of drought in aseasonal tropical rainforests.</title>
        <authorList>
            <person name="Ng K.K.S."/>
            <person name="Kobayashi M.J."/>
            <person name="Fawcett J.A."/>
            <person name="Hatakeyama M."/>
            <person name="Paape T."/>
            <person name="Ng C.H."/>
            <person name="Ang C.C."/>
            <person name="Tnah L.H."/>
            <person name="Lee C.T."/>
            <person name="Nishiyama T."/>
            <person name="Sese J."/>
            <person name="O'Brien M.J."/>
            <person name="Copetti D."/>
            <person name="Mohd Noor M.I."/>
            <person name="Ong R.C."/>
            <person name="Putra M."/>
            <person name="Sireger I.Z."/>
            <person name="Indrioko S."/>
            <person name="Kosugi Y."/>
            <person name="Izuno A."/>
            <person name="Isagi Y."/>
            <person name="Lee S.L."/>
            <person name="Shimizu K.K."/>
        </authorList>
    </citation>
    <scope>NUCLEOTIDE SEQUENCE [LARGE SCALE GENOMIC DNA]</scope>
    <source>
        <strain evidence="2">214</strain>
    </source>
</reference>
<organism evidence="2 3">
    <name type="scientific">Rubroshorea leprosula</name>
    <dbReference type="NCBI Taxonomy" id="152421"/>
    <lineage>
        <taxon>Eukaryota</taxon>
        <taxon>Viridiplantae</taxon>
        <taxon>Streptophyta</taxon>
        <taxon>Embryophyta</taxon>
        <taxon>Tracheophyta</taxon>
        <taxon>Spermatophyta</taxon>
        <taxon>Magnoliopsida</taxon>
        <taxon>eudicotyledons</taxon>
        <taxon>Gunneridae</taxon>
        <taxon>Pentapetalae</taxon>
        <taxon>rosids</taxon>
        <taxon>malvids</taxon>
        <taxon>Malvales</taxon>
        <taxon>Dipterocarpaceae</taxon>
        <taxon>Rubroshorea</taxon>
    </lineage>
</organism>
<evidence type="ECO:0000256" key="1">
    <source>
        <dbReference type="SAM" id="Phobius"/>
    </source>
</evidence>
<gene>
    <name evidence="2" type="ORF">SLEP1_g25966</name>
</gene>
<comment type="caution">
    <text evidence="2">The sequence shown here is derived from an EMBL/GenBank/DDBJ whole genome shotgun (WGS) entry which is preliminary data.</text>
</comment>
<dbReference type="SUPFAM" id="SSF57889">
    <property type="entry name" value="Cysteine-rich domain"/>
    <property type="match status" value="1"/>
</dbReference>
<evidence type="ECO:0000313" key="3">
    <source>
        <dbReference type="Proteomes" id="UP001054252"/>
    </source>
</evidence>
<protein>
    <recommendedName>
        <fullName evidence="4">DC1 domain-containing protein</fullName>
    </recommendedName>
</protein>
<proteinExistence type="predicted"/>